<keyword evidence="2" id="KW-0472">Membrane</keyword>
<organism evidence="2 3">
    <name type="scientific">Pseudonocardia dioxanivorans (strain ATCC 55486 / DSM 44775 / JCM 13855 / CB1190)</name>
    <dbReference type="NCBI Taxonomy" id="675635"/>
    <lineage>
        <taxon>Bacteria</taxon>
        <taxon>Bacillati</taxon>
        <taxon>Actinomycetota</taxon>
        <taxon>Actinomycetes</taxon>
        <taxon>Pseudonocardiales</taxon>
        <taxon>Pseudonocardiaceae</taxon>
        <taxon>Pseudonocardia</taxon>
    </lineage>
</organism>
<evidence type="ECO:0000313" key="3">
    <source>
        <dbReference type="Proteomes" id="UP000007809"/>
    </source>
</evidence>
<gene>
    <name evidence="2" type="ordered locus">Psed_0573</name>
</gene>
<feature type="signal peptide" evidence="1">
    <location>
        <begin position="1"/>
        <end position="27"/>
    </location>
</feature>
<dbReference type="KEGG" id="pdx:Psed_0573"/>
<reference evidence="2 3" key="1">
    <citation type="journal article" date="2011" name="J. Bacteriol.">
        <title>Genome sequence of the 1,4-dioxane-degrading Pseudonocardia dioxanivorans strain CB1190.</title>
        <authorList>
            <person name="Sales C.M."/>
            <person name="Mahendra S."/>
            <person name="Grostern A."/>
            <person name="Parales R.E."/>
            <person name="Goodwin L.A."/>
            <person name="Woyke T."/>
            <person name="Nolan M."/>
            <person name="Lapidus A."/>
            <person name="Chertkov O."/>
            <person name="Ovchinnikova G."/>
            <person name="Sczyrba A."/>
            <person name="Alvarez-Cohen L."/>
        </authorList>
    </citation>
    <scope>NUCLEOTIDE SEQUENCE [LARGE SCALE GENOMIC DNA]</scope>
    <source>
        <strain evidence="3">ATCC 55486 / DSM 44775 / JCM 13855 / CB1190</strain>
    </source>
</reference>
<feature type="chain" id="PRO_5038606847" evidence="1">
    <location>
        <begin position="28"/>
        <end position="333"/>
    </location>
</feature>
<dbReference type="PANTHER" id="PTHR42976">
    <property type="entry name" value="BIFUNCTIONAL CHITINASE/LYSOZYME-RELATED"/>
    <property type="match status" value="1"/>
</dbReference>
<dbReference type="HOGENOM" id="CLU_019399_0_1_11"/>
<dbReference type="Proteomes" id="UP000007809">
    <property type="component" value="Chromosome"/>
</dbReference>
<name>F4CS84_PSEUX</name>
<dbReference type="PANTHER" id="PTHR42976:SF1">
    <property type="entry name" value="GH18 DOMAIN-CONTAINING PROTEIN-RELATED"/>
    <property type="match status" value="1"/>
</dbReference>
<accession>F4CS84</accession>
<dbReference type="GO" id="GO:0016787">
    <property type="term" value="F:hydrolase activity"/>
    <property type="evidence" value="ECO:0007669"/>
    <property type="project" value="UniProtKB-KW"/>
</dbReference>
<dbReference type="InterPro" id="IPR017853">
    <property type="entry name" value="GH"/>
</dbReference>
<evidence type="ECO:0000313" key="2">
    <source>
        <dbReference type="EMBL" id="AEA22837.1"/>
    </source>
</evidence>
<proteinExistence type="predicted"/>
<keyword evidence="1" id="KW-0732">Signal</keyword>
<protein>
    <submittedName>
        <fullName evidence="2">Hydrolase transmembrane protein</fullName>
    </submittedName>
</protein>
<sequence length="333" mass="33476">MPRCVVTARLVGAAAALVALLTGCSSGTPPAVTTTSALQAGFSVTPYVDVSASNPPITAMSDAGAGNDVALAFGLATGGACTPSWGGTRAVDDPPLVAQLAEVRGRGGRITAATGGATGAYLENTCGSAADLATAYGRLLDATGATRLDVDIETDVPVDRVAEALHTIQAARGVDVSLTLQVEGADDGIDERGLETARAVADAGVRFEVNPLVMNFSYDGPWLQAMSDATGAVRAQLGTISPTPGLAATIMIGRTDTGAVTTLDDARGLAARLPGLGVQDVRLWSLGRDNGGCPGAPDARPDCSGVDQQPFAFTRLLRDAASAPTSPNGRTGS</sequence>
<keyword evidence="2" id="KW-0812">Transmembrane</keyword>
<dbReference type="InterPro" id="IPR052750">
    <property type="entry name" value="GH18_Chitinase"/>
</dbReference>
<dbReference type="eggNOG" id="COG3325">
    <property type="taxonomic scope" value="Bacteria"/>
</dbReference>
<dbReference type="Gene3D" id="3.20.20.80">
    <property type="entry name" value="Glycosidases"/>
    <property type="match status" value="1"/>
</dbReference>
<keyword evidence="3" id="KW-1185">Reference proteome</keyword>
<dbReference type="SUPFAM" id="SSF51445">
    <property type="entry name" value="(Trans)glycosidases"/>
    <property type="match status" value="1"/>
</dbReference>
<dbReference type="STRING" id="675635.Psed_0573"/>
<evidence type="ECO:0000256" key="1">
    <source>
        <dbReference type="SAM" id="SignalP"/>
    </source>
</evidence>
<keyword evidence="2" id="KW-0378">Hydrolase</keyword>
<dbReference type="AlphaFoldDB" id="F4CS84"/>
<dbReference type="EMBL" id="CP002593">
    <property type="protein sequence ID" value="AEA22837.1"/>
    <property type="molecule type" value="Genomic_DNA"/>
</dbReference>
<dbReference type="PROSITE" id="PS51257">
    <property type="entry name" value="PROKAR_LIPOPROTEIN"/>
    <property type="match status" value="1"/>
</dbReference>